<dbReference type="Proteomes" id="UP000559256">
    <property type="component" value="Unassembled WGS sequence"/>
</dbReference>
<dbReference type="EMBL" id="JAACJM010000177">
    <property type="protein sequence ID" value="KAF5340167.1"/>
    <property type="molecule type" value="Genomic_DNA"/>
</dbReference>
<evidence type="ECO:0000256" key="1">
    <source>
        <dbReference type="SAM" id="MobiDB-lite"/>
    </source>
</evidence>
<name>A0A8H5FKP5_9AGAR</name>
<protein>
    <submittedName>
        <fullName evidence="2">Uncharacterized protein</fullName>
    </submittedName>
</protein>
<sequence>MTILRPVPPPAQPRDRRTRPPMQDEGTRECALSCTPIYVTLYLDLPRVQTFLHPGIAVYGSFADRTENRR</sequence>
<feature type="compositionally biased region" description="Pro residues" evidence="1">
    <location>
        <begin position="1"/>
        <end position="12"/>
    </location>
</feature>
<accession>A0A8H5FKP5</accession>
<feature type="region of interest" description="Disordered" evidence="1">
    <location>
        <begin position="1"/>
        <end position="27"/>
    </location>
</feature>
<comment type="caution">
    <text evidence="2">The sequence shown here is derived from an EMBL/GenBank/DDBJ whole genome shotgun (WGS) entry which is preliminary data.</text>
</comment>
<dbReference type="AlphaFoldDB" id="A0A8H5FKP5"/>
<reference evidence="2 3" key="1">
    <citation type="journal article" date="2020" name="ISME J.">
        <title>Uncovering the hidden diversity of litter-decomposition mechanisms in mushroom-forming fungi.</title>
        <authorList>
            <person name="Floudas D."/>
            <person name="Bentzer J."/>
            <person name="Ahren D."/>
            <person name="Johansson T."/>
            <person name="Persson P."/>
            <person name="Tunlid A."/>
        </authorList>
    </citation>
    <scope>NUCLEOTIDE SEQUENCE [LARGE SCALE GENOMIC DNA]</scope>
    <source>
        <strain evidence="2 3">CBS 291.85</strain>
    </source>
</reference>
<organism evidence="2 3">
    <name type="scientific">Tetrapyrgos nigripes</name>
    <dbReference type="NCBI Taxonomy" id="182062"/>
    <lineage>
        <taxon>Eukaryota</taxon>
        <taxon>Fungi</taxon>
        <taxon>Dikarya</taxon>
        <taxon>Basidiomycota</taxon>
        <taxon>Agaricomycotina</taxon>
        <taxon>Agaricomycetes</taxon>
        <taxon>Agaricomycetidae</taxon>
        <taxon>Agaricales</taxon>
        <taxon>Marasmiineae</taxon>
        <taxon>Marasmiaceae</taxon>
        <taxon>Tetrapyrgos</taxon>
    </lineage>
</organism>
<keyword evidence="3" id="KW-1185">Reference proteome</keyword>
<evidence type="ECO:0000313" key="2">
    <source>
        <dbReference type="EMBL" id="KAF5340167.1"/>
    </source>
</evidence>
<evidence type="ECO:0000313" key="3">
    <source>
        <dbReference type="Proteomes" id="UP000559256"/>
    </source>
</evidence>
<gene>
    <name evidence="2" type="ORF">D9758_014996</name>
</gene>
<proteinExistence type="predicted"/>